<dbReference type="OrthoDB" id="5982705at2759"/>
<keyword evidence="3 5" id="KW-1133">Transmembrane helix</keyword>
<dbReference type="Pfam" id="PF00335">
    <property type="entry name" value="Tetraspanin"/>
    <property type="match status" value="1"/>
</dbReference>
<dbReference type="AlphaFoldDB" id="A0A0C2ITA2"/>
<dbReference type="GO" id="GO:0016020">
    <property type="term" value="C:membrane"/>
    <property type="evidence" value="ECO:0007669"/>
    <property type="project" value="UniProtKB-SubCell"/>
</dbReference>
<comment type="subcellular location">
    <subcellularLocation>
        <location evidence="1">Membrane</location>
        <topology evidence="1">Multi-pass membrane protein</topology>
    </subcellularLocation>
</comment>
<feature type="transmembrane region" description="Helical" evidence="5">
    <location>
        <begin position="78"/>
        <end position="103"/>
    </location>
</feature>
<accession>A0A0C2ITA2</accession>
<evidence type="ECO:0008006" key="8">
    <source>
        <dbReference type="Google" id="ProtNLM"/>
    </source>
</evidence>
<dbReference type="EMBL" id="JWZT01002772">
    <property type="protein sequence ID" value="KII68604.1"/>
    <property type="molecule type" value="Genomic_DNA"/>
</dbReference>
<gene>
    <name evidence="6" type="ORF">RF11_16293</name>
</gene>
<feature type="transmembrane region" description="Helical" evidence="5">
    <location>
        <begin position="47"/>
        <end position="71"/>
    </location>
</feature>
<evidence type="ECO:0000313" key="6">
    <source>
        <dbReference type="EMBL" id="KII68604.1"/>
    </source>
</evidence>
<dbReference type="InterPro" id="IPR008952">
    <property type="entry name" value="Tetraspanin_EC2_sf"/>
</dbReference>
<organism evidence="6 7">
    <name type="scientific">Thelohanellus kitauei</name>
    <name type="common">Myxosporean</name>
    <dbReference type="NCBI Taxonomy" id="669202"/>
    <lineage>
        <taxon>Eukaryota</taxon>
        <taxon>Metazoa</taxon>
        <taxon>Cnidaria</taxon>
        <taxon>Myxozoa</taxon>
        <taxon>Myxosporea</taxon>
        <taxon>Bivalvulida</taxon>
        <taxon>Platysporina</taxon>
        <taxon>Myxobolidae</taxon>
        <taxon>Thelohanellus</taxon>
    </lineage>
</organism>
<keyword evidence="2 5" id="KW-0812">Transmembrane</keyword>
<dbReference type="Proteomes" id="UP000031668">
    <property type="component" value="Unassembled WGS sequence"/>
</dbReference>
<dbReference type="InterPro" id="IPR018499">
    <property type="entry name" value="Tetraspanin/Peripherin"/>
</dbReference>
<evidence type="ECO:0000256" key="4">
    <source>
        <dbReference type="ARBA" id="ARBA00023136"/>
    </source>
</evidence>
<name>A0A0C2ITA2_THEKT</name>
<sequence>MSLLIVRIITFFSLLLFFLVSVGETIAMFFLETFGGNFCQEVVKFHFVELLIVLFCVLTIIYLTAIVGLCSNSSACKYVYFSVSSVLFVGLTVFFVLFCVHWTHNKSILKKCADFGFNLQNHPNSYAINSYQKKHQCCGLIGKGDWGNKFPPSCCKDQKSPCEAPFDTPCSHFLIKWRPWILFTTLGGLCAMILLSPLVTAGFIFSRKREELYVTLND</sequence>
<evidence type="ECO:0000256" key="5">
    <source>
        <dbReference type="SAM" id="Phobius"/>
    </source>
</evidence>
<comment type="caution">
    <text evidence="6">The sequence shown here is derived from an EMBL/GenBank/DDBJ whole genome shotgun (WGS) entry which is preliminary data.</text>
</comment>
<dbReference type="SUPFAM" id="SSF48652">
    <property type="entry name" value="Tetraspanin"/>
    <property type="match status" value="1"/>
</dbReference>
<evidence type="ECO:0000256" key="3">
    <source>
        <dbReference type="ARBA" id="ARBA00022989"/>
    </source>
</evidence>
<proteinExistence type="predicted"/>
<dbReference type="Gene3D" id="1.10.1450.10">
    <property type="entry name" value="Tetraspanin"/>
    <property type="match status" value="1"/>
</dbReference>
<keyword evidence="7" id="KW-1185">Reference proteome</keyword>
<protein>
    <recommendedName>
        <fullName evidence="8">Tetraspanin</fullName>
    </recommendedName>
</protein>
<evidence type="ECO:0000256" key="2">
    <source>
        <dbReference type="ARBA" id="ARBA00022692"/>
    </source>
</evidence>
<feature type="transmembrane region" description="Helical" evidence="5">
    <location>
        <begin position="180"/>
        <end position="205"/>
    </location>
</feature>
<keyword evidence="4 5" id="KW-0472">Membrane</keyword>
<reference evidence="6 7" key="1">
    <citation type="journal article" date="2014" name="Genome Biol. Evol.">
        <title>The genome of the myxosporean Thelohanellus kitauei shows adaptations to nutrient acquisition within its fish host.</title>
        <authorList>
            <person name="Yang Y."/>
            <person name="Xiong J."/>
            <person name="Zhou Z."/>
            <person name="Huo F."/>
            <person name="Miao W."/>
            <person name="Ran C."/>
            <person name="Liu Y."/>
            <person name="Zhang J."/>
            <person name="Feng J."/>
            <person name="Wang M."/>
            <person name="Wang M."/>
            <person name="Wang L."/>
            <person name="Yao B."/>
        </authorList>
    </citation>
    <scope>NUCLEOTIDE SEQUENCE [LARGE SCALE GENOMIC DNA]</scope>
    <source>
        <strain evidence="6">Wuqing</strain>
    </source>
</reference>
<evidence type="ECO:0000256" key="1">
    <source>
        <dbReference type="ARBA" id="ARBA00004141"/>
    </source>
</evidence>
<evidence type="ECO:0000313" key="7">
    <source>
        <dbReference type="Proteomes" id="UP000031668"/>
    </source>
</evidence>